<dbReference type="RefSeq" id="WP_209555727.1">
    <property type="nucleotide sequence ID" value="NZ_JAEDXU010000001.1"/>
</dbReference>
<dbReference type="Proteomes" id="UP000673375">
    <property type="component" value="Unassembled WGS sequence"/>
</dbReference>
<dbReference type="Pfam" id="PF04020">
    <property type="entry name" value="Phage_holin_4_2"/>
    <property type="match status" value="1"/>
</dbReference>
<dbReference type="EMBL" id="JAEDXU010000001">
    <property type="protein sequence ID" value="MBP1044934.1"/>
    <property type="molecule type" value="Genomic_DNA"/>
</dbReference>
<dbReference type="PANTHER" id="PTHR37309:SF1">
    <property type="entry name" value="SLR0284 PROTEIN"/>
    <property type="match status" value="1"/>
</dbReference>
<keyword evidence="1" id="KW-0812">Transmembrane</keyword>
<keyword evidence="3" id="KW-1185">Reference proteome</keyword>
<name>A0ABS4CGE8_9ENTE</name>
<organism evidence="2 3">
    <name type="scientific">Enterococcus larvae</name>
    <dbReference type="NCBI Taxonomy" id="2794352"/>
    <lineage>
        <taxon>Bacteria</taxon>
        <taxon>Bacillati</taxon>
        <taxon>Bacillota</taxon>
        <taxon>Bacilli</taxon>
        <taxon>Lactobacillales</taxon>
        <taxon>Enterococcaceae</taxon>
        <taxon>Enterococcus</taxon>
    </lineage>
</organism>
<feature type="transmembrane region" description="Helical" evidence="1">
    <location>
        <begin position="30"/>
        <end position="47"/>
    </location>
</feature>
<feature type="transmembrane region" description="Helical" evidence="1">
    <location>
        <begin position="7"/>
        <end position="24"/>
    </location>
</feature>
<keyword evidence="1" id="KW-0472">Membrane</keyword>
<feature type="transmembrane region" description="Helical" evidence="1">
    <location>
        <begin position="54"/>
        <end position="75"/>
    </location>
</feature>
<evidence type="ECO:0000313" key="2">
    <source>
        <dbReference type="EMBL" id="MBP1044934.1"/>
    </source>
</evidence>
<proteinExistence type="predicted"/>
<evidence type="ECO:0000256" key="1">
    <source>
        <dbReference type="SAM" id="Phobius"/>
    </source>
</evidence>
<keyword evidence="1" id="KW-1133">Transmembrane helix</keyword>
<reference evidence="2 3" key="1">
    <citation type="submission" date="2020-12" db="EMBL/GenBank/DDBJ databases">
        <title>Vagococcus allomyrinae sp. nov. and Enterococcus lavae sp. nov., isolated from the larvae of Allomyrina dichotoma.</title>
        <authorList>
            <person name="Lee S.D."/>
        </authorList>
    </citation>
    <scope>NUCLEOTIDE SEQUENCE [LARGE SCALE GENOMIC DNA]</scope>
    <source>
        <strain evidence="2 3">BWM-S5</strain>
    </source>
</reference>
<evidence type="ECO:0000313" key="3">
    <source>
        <dbReference type="Proteomes" id="UP000673375"/>
    </source>
</evidence>
<gene>
    <name evidence="2" type="ORF">I6N96_01480</name>
</gene>
<comment type="caution">
    <text evidence="2">The sequence shown here is derived from an EMBL/GenBank/DDBJ whole genome shotgun (WGS) entry which is preliminary data.</text>
</comment>
<dbReference type="PANTHER" id="PTHR37309">
    <property type="entry name" value="SLR0284 PROTEIN"/>
    <property type="match status" value="1"/>
</dbReference>
<sequence>MTYFQRLVVNTLTFVSLAVIFPDMIFVKSLGIAIIAAFVLSVLNMLVKPILTILSLPLTLITFGLFSFVVNAMILRLTSFFVGEMNFGFSSFWAAVLMAVIMSLVNAVVSEHNLNKEKE</sequence>
<accession>A0ABS4CGE8</accession>
<protein>
    <submittedName>
        <fullName evidence="2">Phage holin family protein</fullName>
    </submittedName>
</protein>
<dbReference type="InterPro" id="IPR007165">
    <property type="entry name" value="Phage_holin_4_2"/>
</dbReference>
<feature type="transmembrane region" description="Helical" evidence="1">
    <location>
        <begin position="87"/>
        <end position="109"/>
    </location>
</feature>